<dbReference type="AlphaFoldDB" id="F7BP76"/>
<reference evidence="2" key="4">
    <citation type="submission" date="2025-09" db="UniProtKB">
        <authorList>
            <consortium name="Ensembl"/>
        </authorList>
    </citation>
    <scope>IDENTIFICATION</scope>
</reference>
<protein>
    <submittedName>
        <fullName evidence="2">Uncharacterized protein</fullName>
    </submittedName>
</protein>
<reference evidence="3" key="1">
    <citation type="journal article" date="2002" name="Science">
        <title>The draft genome of Ciona intestinalis: insights into chordate and vertebrate origins.</title>
        <authorList>
            <person name="Dehal P."/>
            <person name="Satou Y."/>
            <person name="Campbell R.K."/>
            <person name="Chapman J."/>
            <person name="Degnan B."/>
            <person name="De Tomaso A."/>
            <person name="Davidson B."/>
            <person name="Di Gregorio A."/>
            <person name="Gelpke M."/>
            <person name="Goodstein D.M."/>
            <person name="Harafuji N."/>
            <person name="Hastings K.E."/>
            <person name="Ho I."/>
            <person name="Hotta K."/>
            <person name="Huang W."/>
            <person name="Kawashima T."/>
            <person name="Lemaire P."/>
            <person name="Martinez D."/>
            <person name="Meinertzhagen I.A."/>
            <person name="Necula S."/>
            <person name="Nonaka M."/>
            <person name="Putnam N."/>
            <person name="Rash S."/>
            <person name="Saiga H."/>
            <person name="Satake M."/>
            <person name="Terry A."/>
            <person name="Yamada L."/>
            <person name="Wang H.G."/>
            <person name="Awazu S."/>
            <person name="Azumi K."/>
            <person name="Boore J."/>
            <person name="Branno M."/>
            <person name="Chin-Bow S."/>
            <person name="DeSantis R."/>
            <person name="Doyle S."/>
            <person name="Francino P."/>
            <person name="Keys D.N."/>
            <person name="Haga S."/>
            <person name="Hayashi H."/>
            <person name="Hino K."/>
            <person name="Imai K.S."/>
            <person name="Inaba K."/>
            <person name="Kano S."/>
            <person name="Kobayashi K."/>
            <person name="Kobayashi M."/>
            <person name="Lee B.I."/>
            <person name="Makabe K.W."/>
            <person name="Manohar C."/>
            <person name="Matassi G."/>
            <person name="Medina M."/>
            <person name="Mochizuki Y."/>
            <person name="Mount S."/>
            <person name="Morishita T."/>
            <person name="Miura S."/>
            <person name="Nakayama A."/>
            <person name="Nishizaka S."/>
            <person name="Nomoto H."/>
            <person name="Ohta F."/>
            <person name="Oishi K."/>
            <person name="Rigoutsos I."/>
            <person name="Sano M."/>
            <person name="Sasaki A."/>
            <person name="Sasakura Y."/>
            <person name="Shoguchi E."/>
            <person name="Shin-i T."/>
            <person name="Spagnuolo A."/>
            <person name="Stainier D."/>
            <person name="Suzuki M.M."/>
            <person name="Tassy O."/>
            <person name="Takatori N."/>
            <person name="Tokuoka M."/>
            <person name="Yagi K."/>
            <person name="Yoshizaki F."/>
            <person name="Wada S."/>
            <person name="Zhang C."/>
            <person name="Hyatt P.D."/>
            <person name="Larimer F."/>
            <person name="Detter C."/>
            <person name="Doggett N."/>
            <person name="Glavina T."/>
            <person name="Hawkins T."/>
            <person name="Richardson P."/>
            <person name="Lucas S."/>
            <person name="Kohara Y."/>
            <person name="Levine M."/>
            <person name="Satoh N."/>
            <person name="Rokhsar D.S."/>
        </authorList>
    </citation>
    <scope>NUCLEOTIDE SEQUENCE [LARGE SCALE GENOMIC DNA]</scope>
</reference>
<reference evidence="2" key="3">
    <citation type="submission" date="2025-08" db="UniProtKB">
        <authorList>
            <consortium name="Ensembl"/>
        </authorList>
    </citation>
    <scope>IDENTIFICATION</scope>
</reference>
<dbReference type="InParanoid" id="F7BP76"/>
<feature type="region of interest" description="Disordered" evidence="1">
    <location>
        <begin position="70"/>
        <end position="95"/>
    </location>
</feature>
<reference evidence="2" key="2">
    <citation type="journal article" date="2008" name="Genome Biol.">
        <title>Improved genome assembly and evidence-based global gene model set for the chordate Ciona intestinalis: new insight into intron and operon populations.</title>
        <authorList>
            <person name="Satou Y."/>
            <person name="Mineta K."/>
            <person name="Ogasawara M."/>
            <person name="Sasakura Y."/>
            <person name="Shoguchi E."/>
            <person name="Ueno K."/>
            <person name="Yamada L."/>
            <person name="Matsumoto J."/>
            <person name="Wasserscheid J."/>
            <person name="Dewar K."/>
            <person name="Wiley G.B."/>
            <person name="Macmil S.L."/>
            <person name="Roe B.A."/>
            <person name="Zeller R.W."/>
            <person name="Hastings K.E."/>
            <person name="Lemaire P."/>
            <person name="Lindquist E."/>
            <person name="Endo T."/>
            <person name="Hotta K."/>
            <person name="Inaba K."/>
        </authorList>
    </citation>
    <scope>NUCLEOTIDE SEQUENCE [LARGE SCALE GENOMIC DNA]</scope>
    <source>
        <strain evidence="2">wild type</strain>
    </source>
</reference>
<dbReference type="Proteomes" id="UP000008144">
    <property type="component" value="Chromosome 1"/>
</dbReference>
<evidence type="ECO:0000313" key="3">
    <source>
        <dbReference type="Proteomes" id="UP000008144"/>
    </source>
</evidence>
<sequence length="217" mass="25130">MSGKSTDLFHNHQLMHGGHNYVGPSSCNTSLTNDTTEHKYKQHCTGQSNSNCNKETHTFIAKHTQDQAHSQQVSCSKANADSDSSANTTQSNEKKNLKRKFCYSKYIRREPEVTYTGIRLEKMEIMEVQMKRRLLDLKKRYHQKQLELSRLQNKRKRSKLRNKNKSKPTKLKEKEVTMNERDKTPEPSTSVIKHEETTPPVTTPVIQEGRPKVSNQF</sequence>
<proteinExistence type="predicted"/>
<evidence type="ECO:0000313" key="2">
    <source>
        <dbReference type="Ensembl" id="ENSCINP00000010949.3"/>
    </source>
</evidence>
<feature type="compositionally biased region" description="Basic and acidic residues" evidence="1">
    <location>
        <begin position="170"/>
        <end position="185"/>
    </location>
</feature>
<feature type="compositionally biased region" description="Low complexity" evidence="1">
    <location>
        <begin position="78"/>
        <end position="89"/>
    </location>
</feature>
<keyword evidence="3" id="KW-1185">Reference proteome</keyword>
<dbReference type="HOGENOM" id="CLU_1274762_0_0_1"/>
<evidence type="ECO:0000256" key="1">
    <source>
        <dbReference type="SAM" id="MobiDB-lite"/>
    </source>
</evidence>
<feature type="compositionally biased region" description="Basic residues" evidence="1">
    <location>
        <begin position="152"/>
        <end position="169"/>
    </location>
</feature>
<organism evidence="2 3">
    <name type="scientific">Ciona intestinalis</name>
    <name type="common">Transparent sea squirt</name>
    <name type="synonym">Ascidia intestinalis</name>
    <dbReference type="NCBI Taxonomy" id="7719"/>
    <lineage>
        <taxon>Eukaryota</taxon>
        <taxon>Metazoa</taxon>
        <taxon>Chordata</taxon>
        <taxon>Tunicata</taxon>
        <taxon>Ascidiacea</taxon>
        <taxon>Phlebobranchia</taxon>
        <taxon>Cionidae</taxon>
        <taxon>Ciona</taxon>
    </lineage>
</organism>
<dbReference type="Ensembl" id="ENSCINT00000010949.3">
    <property type="protein sequence ID" value="ENSCINP00000010949.3"/>
    <property type="gene ID" value="ENSCING00000005328.3"/>
</dbReference>
<feature type="region of interest" description="Disordered" evidence="1">
    <location>
        <begin position="146"/>
        <end position="217"/>
    </location>
</feature>
<name>F7BP76_CIOIN</name>
<dbReference type="EMBL" id="EAAA01000139">
    <property type="status" value="NOT_ANNOTATED_CDS"/>
    <property type="molecule type" value="Genomic_DNA"/>
</dbReference>
<accession>F7BP76</accession>